<comment type="caution">
    <text evidence="1">The sequence shown here is derived from an EMBL/GenBank/DDBJ whole genome shotgun (WGS) entry which is preliminary data.</text>
</comment>
<organism evidence="1 2">
    <name type="scientific">Bacteroides cellulosilyticus DSM 14838</name>
    <dbReference type="NCBI Taxonomy" id="537012"/>
    <lineage>
        <taxon>Bacteria</taxon>
        <taxon>Pseudomonadati</taxon>
        <taxon>Bacteroidota</taxon>
        <taxon>Bacteroidia</taxon>
        <taxon>Bacteroidales</taxon>
        <taxon>Bacteroidaceae</taxon>
        <taxon>Bacteroides</taxon>
    </lineage>
</organism>
<protein>
    <submittedName>
        <fullName evidence="1">Uncharacterized protein</fullName>
    </submittedName>
</protein>
<dbReference type="EMBL" id="ACCH01000002">
    <property type="protein sequence ID" value="EEF92324.1"/>
    <property type="molecule type" value="Genomic_DNA"/>
</dbReference>
<sequence>MCLSKYKLKSYQEFRDLMQVPGFYEFAKPVYDFLEVMEEGTIFNFATKCQDEQKLEWFIKIACLFIWCGHFEYEFNDDFTKIRRKRLMEIEKKWKEEYYERLRNS</sequence>
<evidence type="ECO:0000313" key="1">
    <source>
        <dbReference type="EMBL" id="EEF92324.1"/>
    </source>
</evidence>
<reference evidence="1 2" key="1">
    <citation type="submission" date="2008-12" db="EMBL/GenBank/DDBJ databases">
        <authorList>
            <person name="Fulton L."/>
            <person name="Clifton S."/>
            <person name="Fulton B."/>
            <person name="Xu J."/>
            <person name="Minx P."/>
            <person name="Pepin K.H."/>
            <person name="Johnson M."/>
            <person name="Bhonagiri V."/>
            <person name="Nash W.E."/>
            <person name="Mardis E.R."/>
            <person name="Wilson R.K."/>
        </authorList>
    </citation>
    <scope>NUCLEOTIDE SEQUENCE [LARGE SCALE GENOMIC DNA]</scope>
    <source>
        <strain evidence="1 2">DSM 14838</strain>
    </source>
</reference>
<name>E2N6Y8_9BACE</name>
<dbReference type="AlphaFoldDB" id="E2N6Y8"/>
<reference evidence="1 2" key="2">
    <citation type="submission" date="2009-01" db="EMBL/GenBank/DDBJ databases">
        <title>Draft genome sequence of Bacteroides cellulosilyticus (DSM 14838).</title>
        <authorList>
            <person name="Sudarsanam P."/>
            <person name="Ley R."/>
            <person name="Guruge J."/>
            <person name="Turnbaugh P.J."/>
            <person name="Mahowald M."/>
            <person name="Liep D."/>
            <person name="Gordon J."/>
        </authorList>
    </citation>
    <scope>NUCLEOTIDE SEQUENCE [LARGE SCALE GENOMIC DNA]</scope>
    <source>
        <strain evidence="1 2">DSM 14838</strain>
    </source>
</reference>
<dbReference type="HOGENOM" id="CLU_2231014_0_0_10"/>
<proteinExistence type="predicted"/>
<accession>E2N6Y8</accession>
<dbReference type="RefSeq" id="WP_007209430.1">
    <property type="nucleotide sequence ID" value="NZ_EQ973486.1"/>
</dbReference>
<evidence type="ECO:0000313" key="2">
    <source>
        <dbReference type="Proteomes" id="UP000003711"/>
    </source>
</evidence>
<gene>
    <name evidence="1" type="ORF">BACCELL_00030</name>
</gene>
<dbReference type="Proteomes" id="UP000003711">
    <property type="component" value="Unassembled WGS sequence"/>
</dbReference>